<reference evidence="1" key="1">
    <citation type="submission" date="2022-06" db="EMBL/GenBank/DDBJ databases">
        <title>Phylogenomic reconstructions and comparative analyses of Kickxellomycotina fungi.</title>
        <authorList>
            <person name="Reynolds N.K."/>
            <person name="Stajich J.E."/>
            <person name="Barry K."/>
            <person name="Grigoriev I.V."/>
            <person name="Crous P."/>
            <person name="Smith M.E."/>
        </authorList>
    </citation>
    <scope>NUCLEOTIDE SEQUENCE</scope>
    <source>
        <strain evidence="1">RSA 2271</strain>
    </source>
</reference>
<evidence type="ECO:0000313" key="1">
    <source>
        <dbReference type="EMBL" id="KAJ1674881.1"/>
    </source>
</evidence>
<accession>A0ACC1HGW9</accession>
<dbReference type="EMBL" id="JAMZIH010005624">
    <property type="protein sequence ID" value="KAJ1674881.1"/>
    <property type="molecule type" value="Genomic_DNA"/>
</dbReference>
<evidence type="ECO:0000313" key="2">
    <source>
        <dbReference type="Proteomes" id="UP001145114"/>
    </source>
</evidence>
<protein>
    <submittedName>
        <fullName evidence="1">Uncharacterized protein</fullName>
    </submittedName>
</protein>
<comment type="caution">
    <text evidence="1">The sequence shown here is derived from an EMBL/GenBank/DDBJ whole genome shotgun (WGS) entry which is preliminary data.</text>
</comment>
<sequence length="162" mass="18061">MTSVGTLLAFALSHLGVIILRWTRPEVHRGFRVPLGPWVFPPIGIIISILLLVLSGKQTIARLFIWLGIGLVVYALFGYHRSRINNPHKWADLSQPEYDGVVKPDDVESNSKEVHHVYTEDSKIPSPPFDGYNDAAIADSHSISSSKQQVFANREPSPTARH</sequence>
<dbReference type="Proteomes" id="UP001145114">
    <property type="component" value="Unassembled WGS sequence"/>
</dbReference>
<gene>
    <name evidence="1" type="ORF">EV182_002375</name>
</gene>
<keyword evidence="2" id="KW-1185">Reference proteome</keyword>
<name>A0ACC1HGW9_9FUNG</name>
<proteinExistence type="predicted"/>
<organism evidence="1 2">
    <name type="scientific">Spiromyces aspiralis</name>
    <dbReference type="NCBI Taxonomy" id="68401"/>
    <lineage>
        <taxon>Eukaryota</taxon>
        <taxon>Fungi</taxon>
        <taxon>Fungi incertae sedis</taxon>
        <taxon>Zoopagomycota</taxon>
        <taxon>Kickxellomycotina</taxon>
        <taxon>Kickxellomycetes</taxon>
        <taxon>Kickxellales</taxon>
        <taxon>Kickxellaceae</taxon>
        <taxon>Spiromyces</taxon>
    </lineage>
</organism>